<dbReference type="RefSeq" id="WP_145186179.1">
    <property type="nucleotide sequence ID" value="NZ_CP036290.1"/>
</dbReference>
<feature type="compositionally biased region" description="Basic and acidic residues" evidence="1">
    <location>
        <begin position="1"/>
        <end position="10"/>
    </location>
</feature>
<gene>
    <name evidence="3" type="ORF">Pla163_16160</name>
</gene>
<evidence type="ECO:0000313" key="3">
    <source>
        <dbReference type="EMBL" id="QDU84506.1"/>
    </source>
</evidence>
<organism evidence="3 4">
    <name type="scientific">Rohdeia mirabilis</name>
    <dbReference type="NCBI Taxonomy" id="2528008"/>
    <lineage>
        <taxon>Bacteria</taxon>
        <taxon>Pseudomonadati</taxon>
        <taxon>Planctomycetota</taxon>
        <taxon>Planctomycetia</taxon>
        <taxon>Planctomycetia incertae sedis</taxon>
        <taxon>Rohdeia</taxon>
    </lineage>
</organism>
<protein>
    <submittedName>
        <fullName evidence="3">Uncharacterized protein</fullName>
    </submittedName>
</protein>
<keyword evidence="2" id="KW-1133">Transmembrane helix</keyword>
<evidence type="ECO:0000256" key="1">
    <source>
        <dbReference type="SAM" id="MobiDB-lite"/>
    </source>
</evidence>
<dbReference type="Proteomes" id="UP000319342">
    <property type="component" value="Chromosome"/>
</dbReference>
<proteinExistence type="predicted"/>
<keyword evidence="2" id="KW-0812">Transmembrane</keyword>
<feature type="region of interest" description="Disordered" evidence="1">
    <location>
        <begin position="1"/>
        <end position="21"/>
    </location>
</feature>
<reference evidence="3 4" key="1">
    <citation type="submission" date="2019-02" db="EMBL/GenBank/DDBJ databases">
        <title>Deep-cultivation of Planctomycetes and their phenomic and genomic characterization uncovers novel biology.</title>
        <authorList>
            <person name="Wiegand S."/>
            <person name="Jogler M."/>
            <person name="Boedeker C."/>
            <person name="Pinto D."/>
            <person name="Vollmers J."/>
            <person name="Rivas-Marin E."/>
            <person name="Kohn T."/>
            <person name="Peeters S.H."/>
            <person name="Heuer A."/>
            <person name="Rast P."/>
            <person name="Oberbeckmann S."/>
            <person name="Bunk B."/>
            <person name="Jeske O."/>
            <person name="Meyerdierks A."/>
            <person name="Storesund J.E."/>
            <person name="Kallscheuer N."/>
            <person name="Luecker S."/>
            <person name="Lage O.M."/>
            <person name="Pohl T."/>
            <person name="Merkel B.J."/>
            <person name="Hornburger P."/>
            <person name="Mueller R.-W."/>
            <person name="Bruemmer F."/>
            <person name="Labrenz M."/>
            <person name="Spormann A.M."/>
            <person name="Op den Camp H."/>
            <person name="Overmann J."/>
            <person name="Amann R."/>
            <person name="Jetten M.S.M."/>
            <person name="Mascher T."/>
            <person name="Medema M.H."/>
            <person name="Devos D.P."/>
            <person name="Kaster A.-K."/>
            <person name="Ovreas L."/>
            <person name="Rohde M."/>
            <person name="Galperin M.Y."/>
            <person name="Jogler C."/>
        </authorList>
    </citation>
    <scope>NUCLEOTIDE SEQUENCE [LARGE SCALE GENOMIC DNA]</scope>
    <source>
        <strain evidence="3 4">Pla163</strain>
    </source>
</reference>
<feature type="transmembrane region" description="Helical" evidence="2">
    <location>
        <begin position="102"/>
        <end position="120"/>
    </location>
</feature>
<evidence type="ECO:0000256" key="2">
    <source>
        <dbReference type="SAM" id="Phobius"/>
    </source>
</evidence>
<evidence type="ECO:0000313" key="4">
    <source>
        <dbReference type="Proteomes" id="UP000319342"/>
    </source>
</evidence>
<keyword evidence="2" id="KW-0472">Membrane</keyword>
<sequence>MDNSHADPRPLDASPEPFSDAPSFDCEDATTWIHARILGETSANDQAARDHMRRCEDCRELYRQQVAVKARVGRAVMRTGVETGAFLGRNETPRFAPRHRRLLVVIALSLAIAGVVRIGGGLRPDPTLGVEWIAGEFFVAGEPTGASYGPRMGLRGDLLQTGADGRGRVRLDDGQILIGPSTTLLVESAVARRVRMVGGRVTVDGEGRLMTPFGVVQVEDGAVEVSLIGDDYSLNVLEGSAQLVSAFGTEEIHAGEAFDGRL</sequence>
<dbReference type="EMBL" id="CP036290">
    <property type="protein sequence ID" value="QDU84506.1"/>
    <property type="molecule type" value="Genomic_DNA"/>
</dbReference>
<name>A0A518CZ53_9BACT</name>
<keyword evidence="4" id="KW-1185">Reference proteome</keyword>
<dbReference type="AlphaFoldDB" id="A0A518CZ53"/>
<accession>A0A518CZ53</accession>